<keyword evidence="3" id="KW-1185">Reference proteome</keyword>
<dbReference type="RefSeq" id="WP_093674800.1">
    <property type="nucleotide sequence ID" value="NZ_FOOY01000038.1"/>
</dbReference>
<dbReference type="Proteomes" id="UP000198752">
    <property type="component" value="Unassembled WGS sequence"/>
</dbReference>
<reference evidence="3" key="1">
    <citation type="submission" date="2016-10" db="EMBL/GenBank/DDBJ databases">
        <authorList>
            <person name="Varghese N."/>
            <person name="Submissions S."/>
        </authorList>
    </citation>
    <scope>NUCLEOTIDE SEQUENCE [LARGE SCALE GENOMIC DNA]</scope>
    <source>
        <strain evidence="3">ATCC 700379</strain>
    </source>
</reference>
<evidence type="ECO:0000259" key="1">
    <source>
        <dbReference type="PROSITE" id="PS50965"/>
    </source>
</evidence>
<evidence type="ECO:0000313" key="2">
    <source>
        <dbReference type="EMBL" id="SFG98604.1"/>
    </source>
</evidence>
<protein>
    <submittedName>
        <fullName evidence="2">Nuclease-related domain-containing protein</fullName>
    </submittedName>
</protein>
<dbReference type="Pfam" id="PF08378">
    <property type="entry name" value="NERD"/>
    <property type="match status" value="1"/>
</dbReference>
<sequence>MYRKPIESPFHINQLHACLNRVSTQAVIWKEIESRYKRSLFGFKGEQSLIFFLDYLSEEFIIFHNLRLSDKIHHFQIDWLAMCPRFFLIIEVKNIIGKLTFDHNLWQLIRESDGKIDVFDDPLIQANKLQEQLMKWFNDHADLSKFPAENRVVITSSAQLQILNSEDPLMKNLTRTSAFGTALKKINQNHTRDYINQDDLQAIADQLMDNHAPLILDLFSSFKNLKRTDIIKGVQCPKCHTFYMKRIHRSWHCFSCNHSSKEAHIPALRDYYLIFGSKITNKQCRLFLLIDSADTCRRILQSVSLSYSGKNRGRVYHLSHELLTIRLT</sequence>
<dbReference type="STRING" id="269670.SAMN02982927_03491"/>
<evidence type="ECO:0000313" key="3">
    <source>
        <dbReference type="Proteomes" id="UP000198752"/>
    </source>
</evidence>
<dbReference type="PROSITE" id="PS50965">
    <property type="entry name" value="NERD"/>
    <property type="match status" value="1"/>
</dbReference>
<accession>A0A1I2WB02</accession>
<proteinExistence type="predicted"/>
<organism evidence="2 3">
    <name type="scientific">Sporolactobacillus nakayamae</name>
    <dbReference type="NCBI Taxonomy" id="269670"/>
    <lineage>
        <taxon>Bacteria</taxon>
        <taxon>Bacillati</taxon>
        <taxon>Bacillota</taxon>
        <taxon>Bacilli</taxon>
        <taxon>Bacillales</taxon>
        <taxon>Sporolactobacillaceae</taxon>
        <taxon>Sporolactobacillus</taxon>
    </lineage>
</organism>
<dbReference type="EMBL" id="FOOY01000038">
    <property type="protein sequence ID" value="SFG98604.1"/>
    <property type="molecule type" value="Genomic_DNA"/>
</dbReference>
<dbReference type="OrthoDB" id="569879at2"/>
<gene>
    <name evidence="2" type="ORF">SAMN02982927_03491</name>
</gene>
<dbReference type="InterPro" id="IPR011528">
    <property type="entry name" value="NERD"/>
</dbReference>
<dbReference type="AlphaFoldDB" id="A0A1I2WB02"/>
<feature type="domain" description="NERD" evidence="1">
    <location>
        <begin position="41"/>
        <end position="156"/>
    </location>
</feature>
<name>A0A1I2WB02_9BACL</name>